<dbReference type="PANTHER" id="PTHR43790:SF8">
    <property type="entry name" value="SUGAR ABC TRANSPORTER ATP-BINDING PROTEIN"/>
    <property type="match status" value="1"/>
</dbReference>
<organism evidence="4 5">
    <name type="scientific">[Clostridium] clostridioforme 90A8</name>
    <dbReference type="NCBI Taxonomy" id="999408"/>
    <lineage>
        <taxon>Bacteria</taxon>
        <taxon>Bacillati</taxon>
        <taxon>Bacillota</taxon>
        <taxon>Clostridia</taxon>
        <taxon>Lachnospirales</taxon>
        <taxon>Lachnospiraceae</taxon>
        <taxon>Enterocloster</taxon>
    </lineage>
</organism>
<dbReference type="Gene3D" id="3.40.50.300">
    <property type="entry name" value="P-loop containing nucleotide triphosphate hydrolases"/>
    <property type="match status" value="1"/>
</dbReference>
<dbReference type="InterPro" id="IPR027417">
    <property type="entry name" value="P-loop_NTPase"/>
</dbReference>
<evidence type="ECO:0000259" key="3">
    <source>
        <dbReference type="PROSITE" id="PS50893"/>
    </source>
</evidence>
<reference evidence="4 5" key="1">
    <citation type="submission" date="2013-01" db="EMBL/GenBank/DDBJ databases">
        <title>The Genome Sequence of Clostridium clostridioforme 90A8.</title>
        <authorList>
            <consortium name="The Broad Institute Genome Sequencing Platform"/>
            <person name="Earl A."/>
            <person name="Ward D."/>
            <person name="Feldgarden M."/>
            <person name="Gevers D."/>
            <person name="Courvalin P."/>
            <person name="Lambert T."/>
            <person name="Walker B."/>
            <person name="Young S.K."/>
            <person name="Zeng Q."/>
            <person name="Gargeya S."/>
            <person name="Fitzgerald M."/>
            <person name="Haas B."/>
            <person name="Abouelleil A."/>
            <person name="Alvarado L."/>
            <person name="Arachchi H.M."/>
            <person name="Berlin A.M."/>
            <person name="Chapman S.B."/>
            <person name="Dewar J."/>
            <person name="Goldberg J."/>
            <person name="Griggs A."/>
            <person name="Gujja S."/>
            <person name="Hansen M."/>
            <person name="Howarth C."/>
            <person name="Imamovic A."/>
            <person name="Larimer J."/>
            <person name="McCowan C."/>
            <person name="Murphy C."/>
            <person name="Neiman D."/>
            <person name="Pearson M."/>
            <person name="Priest M."/>
            <person name="Roberts A."/>
            <person name="Saif S."/>
            <person name="Shea T."/>
            <person name="Sisk P."/>
            <person name="Sykes S."/>
            <person name="Wortman J."/>
            <person name="Nusbaum C."/>
            <person name="Birren B."/>
        </authorList>
    </citation>
    <scope>NUCLEOTIDE SEQUENCE [LARGE SCALE GENOMIC DNA]</scope>
    <source>
        <strain evidence="4 5">90A8</strain>
    </source>
</reference>
<evidence type="ECO:0000256" key="2">
    <source>
        <dbReference type="ARBA" id="ARBA00022840"/>
    </source>
</evidence>
<feature type="domain" description="ABC transporter" evidence="3">
    <location>
        <begin position="65"/>
        <end position="302"/>
    </location>
</feature>
<sequence length="312" mass="35338">MVPLYLYDNCSLYAILSDSAALIYRYNKFINLFYRKFQSKKAEYDGRIIVDFLQIGVLALNKPMIQMEGIVKQFGSITALDNMKFHAYGGEITAIVGDNGSGKSTLIQLLTGCLKPDQGVIQIKDRVFHSLTVKEAMNQGITAVYQNLALDNCKDCAGNLFLGRELLRFGIFLDYGAMYRETEKLLGQLHIHIPDIRQPVEKMSGGQRQAVAIARAVYQNGDIMIFDEPTSAMGMKETERIMNLFRALKEQGKTIILISHNLFQVFDISDRICVIKNGRQIDSFLTRDSSPEQLYQTIIEKEDQTDGEKMDE</sequence>
<comment type="caution">
    <text evidence="4">The sequence shown here is derived from an EMBL/GenBank/DDBJ whole genome shotgun (WGS) entry which is preliminary data.</text>
</comment>
<dbReference type="PANTHER" id="PTHR43790">
    <property type="entry name" value="CARBOHYDRATE TRANSPORT ATP-BINDING PROTEIN MG119-RELATED"/>
    <property type="match status" value="1"/>
</dbReference>
<protein>
    <submittedName>
        <fullName evidence="4">Sugar ABC transporter ATP-binding protein</fullName>
    </submittedName>
</protein>
<dbReference type="Proteomes" id="UP000013085">
    <property type="component" value="Unassembled WGS sequence"/>
</dbReference>
<dbReference type="InterPro" id="IPR003593">
    <property type="entry name" value="AAA+_ATPase"/>
</dbReference>
<dbReference type="RefSeq" id="WP_002588202.1">
    <property type="nucleotide sequence ID" value="NZ_KB851022.1"/>
</dbReference>
<keyword evidence="2 4" id="KW-0067">ATP-binding</keyword>
<dbReference type="InterPro" id="IPR003439">
    <property type="entry name" value="ABC_transporter-like_ATP-bd"/>
</dbReference>
<dbReference type="InterPro" id="IPR017871">
    <property type="entry name" value="ABC_transporter-like_CS"/>
</dbReference>
<dbReference type="InterPro" id="IPR050107">
    <property type="entry name" value="ABC_carbohydrate_import_ATPase"/>
</dbReference>
<dbReference type="PROSITE" id="PS00211">
    <property type="entry name" value="ABC_TRANSPORTER_1"/>
    <property type="match status" value="1"/>
</dbReference>
<evidence type="ECO:0000313" key="4">
    <source>
        <dbReference type="EMBL" id="ENZ13357.1"/>
    </source>
</evidence>
<accession>A0A0E2H8W5</accession>
<dbReference type="CDD" id="cd03216">
    <property type="entry name" value="ABC_Carb_Monos_I"/>
    <property type="match status" value="1"/>
</dbReference>
<proteinExistence type="predicted"/>
<dbReference type="PROSITE" id="PS50893">
    <property type="entry name" value="ABC_TRANSPORTER_2"/>
    <property type="match status" value="1"/>
</dbReference>
<dbReference type="Pfam" id="PF00005">
    <property type="entry name" value="ABC_tran"/>
    <property type="match status" value="1"/>
</dbReference>
<dbReference type="GeneID" id="57961618"/>
<dbReference type="GO" id="GO:0016887">
    <property type="term" value="F:ATP hydrolysis activity"/>
    <property type="evidence" value="ECO:0007669"/>
    <property type="project" value="InterPro"/>
</dbReference>
<name>A0A0E2H8W5_9FIRM</name>
<dbReference type="GO" id="GO:0005524">
    <property type="term" value="F:ATP binding"/>
    <property type="evidence" value="ECO:0007669"/>
    <property type="project" value="UniProtKB-KW"/>
</dbReference>
<dbReference type="AlphaFoldDB" id="A0A0E2H8W5"/>
<dbReference type="EMBL" id="AGYR01000033">
    <property type="protein sequence ID" value="ENZ13357.1"/>
    <property type="molecule type" value="Genomic_DNA"/>
</dbReference>
<keyword evidence="1" id="KW-0547">Nucleotide-binding</keyword>
<dbReference type="HOGENOM" id="CLU_000604_1_2_9"/>
<evidence type="ECO:0000313" key="5">
    <source>
        <dbReference type="Proteomes" id="UP000013085"/>
    </source>
</evidence>
<evidence type="ECO:0000256" key="1">
    <source>
        <dbReference type="ARBA" id="ARBA00022741"/>
    </source>
</evidence>
<gene>
    <name evidence="4" type="ORF">HMPREF1090_02862</name>
</gene>
<dbReference type="SUPFAM" id="SSF52540">
    <property type="entry name" value="P-loop containing nucleoside triphosphate hydrolases"/>
    <property type="match status" value="1"/>
</dbReference>
<dbReference type="PATRIC" id="fig|999408.3.peg.3093"/>
<dbReference type="SMART" id="SM00382">
    <property type="entry name" value="AAA"/>
    <property type="match status" value="1"/>
</dbReference>